<sequence length="381" mass="39914">MAIRSIKTNKMRAFLTMLGIIIGVASVIVLVSIGQGSSKSVKDQINGLGTNLLTVNITDTEAVVLTDEMVTELADLQGVSEVSPVVTGRVYAKNGSESAQVSMTGTNAAYSSVKDLELSQGRFLSDLDSELRLKNVVLGSDTAETLFGNGKAVGETFQIGGISYHVVGVLQSKGTSLGSSGDDVIIAPISTAKRALKSMAIGSVYVKAESEDMLTPAMYRIQGTLTSLFPNQSDNYSVSNQEDLMETMSSVSDTMTLMLGGIASISLLVGGIGIMNIMLVSVSERTKEIGIRKAIGADRKSILQQFLLEAVVLSSMGGLAGVVIGIGLAELVSATAGLTISLSFSITALAFLFSLFIGVIFGVFPANKASKLNPIQALRYE</sequence>
<comment type="similarity">
    <text evidence="6">Belongs to the ABC-4 integral membrane protein family.</text>
</comment>
<dbReference type="GO" id="GO:0022857">
    <property type="term" value="F:transmembrane transporter activity"/>
    <property type="evidence" value="ECO:0007669"/>
    <property type="project" value="TreeGrafter"/>
</dbReference>
<dbReference type="Pfam" id="PF02687">
    <property type="entry name" value="FtsX"/>
    <property type="match status" value="1"/>
</dbReference>
<dbReference type="AlphaFoldDB" id="A0A974NRV2"/>
<organism evidence="10 11">
    <name type="scientific">Peribacillus psychrosaccharolyticus</name>
    <name type="common">Bacillus psychrosaccharolyticus</name>
    <dbReference type="NCBI Taxonomy" id="1407"/>
    <lineage>
        <taxon>Bacteria</taxon>
        <taxon>Bacillati</taxon>
        <taxon>Bacillota</taxon>
        <taxon>Bacilli</taxon>
        <taxon>Bacillales</taxon>
        <taxon>Bacillaceae</taxon>
        <taxon>Peribacillus</taxon>
    </lineage>
</organism>
<dbReference type="InterPro" id="IPR003838">
    <property type="entry name" value="ABC3_permease_C"/>
</dbReference>
<dbReference type="InterPro" id="IPR050250">
    <property type="entry name" value="Macrolide_Exporter_MacB"/>
</dbReference>
<keyword evidence="5 7" id="KW-0472">Membrane</keyword>
<name>A0A974NRV2_PERPY</name>
<dbReference type="KEGG" id="ppsr:I6J18_14980"/>
<evidence type="ECO:0000256" key="2">
    <source>
        <dbReference type="ARBA" id="ARBA00022475"/>
    </source>
</evidence>
<evidence type="ECO:0000256" key="5">
    <source>
        <dbReference type="ARBA" id="ARBA00023136"/>
    </source>
</evidence>
<evidence type="ECO:0000256" key="1">
    <source>
        <dbReference type="ARBA" id="ARBA00004651"/>
    </source>
</evidence>
<evidence type="ECO:0000256" key="4">
    <source>
        <dbReference type="ARBA" id="ARBA00022989"/>
    </source>
</evidence>
<evidence type="ECO:0000256" key="7">
    <source>
        <dbReference type="SAM" id="Phobius"/>
    </source>
</evidence>
<dbReference type="PANTHER" id="PTHR30572">
    <property type="entry name" value="MEMBRANE COMPONENT OF TRANSPORTER-RELATED"/>
    <property type="match status" value="1"/>
</dbReference>
<evidence type="ECO:0000313" key="10">
    <source>
        <dbReference type="EMBL" id="QQT02692.1"/>
    </source>
</evidence>
<reference evidence="10 11" key="1">
    <citation type="submission" date="2021-01" db="EMBL/GenBank/DDBJ databases">
        <title>FDA dAtabase for Regulatory Grade micrObial Sequences (FDA-ARGOS): Supporting development and validation of Infectious Disease Dx tests.</title>
        <authorList>
            <person name="Nelson B."/>
            <person name="Plummer A."/>
            <person name="Tallon L."/>
            <person name="Sadzewicz L."/>
            <person name="Zhao X."/>
            <person name="Boylan J."/>
            <person name="Ott S."/>
            <person name="Bowen H."/>
            <person name="Vavikolanu K."/>
            <person name="Mehta A."/>
            <person name="Aluvathingal J."/>
            <person name="Nadendla S."/>
            <person name="Myers T."/>
            <person name="Yan Y."/>
            <person name="Sichtig H."/>
        </authorList>
    </citation>
    <scope>NUCLEOTIDE SEQUENCE [LARGE SCALE GENOMIC DNA]</scope>
    <source>
        <strain evidence="10 11">FDAARGOS_1161</strain>
    </source>
</reference>
<evidence type="ECO:0000256" key="6">
    <source>
        <dbReference type="ARBA" id="ARBA00038076"/>
    </source>
</evidence>
<feature type="transmembrane region" description="Helical" evidence="7">
    <location>
        <begin position="257"/>
        <end position="282"/>
    </location>
</feature>
<evidence type="ECO:0000259" key="9">
    <source>
        <dbReference type="Pfam" id="PF12704"/>
    </source>
</evidence>
<feature type="domain" description="ABC3 transporter permease C-terminal" evidence="8">
    <location>
        <begin position="262"/>
        <end position="374"/>
    </location>
</feature>
<proteinExistence type="inferred from homology"/>
<evidence type="ECO:0000313" key="11">
    <source>
        <dbReference type="Proteomes" id="UP000595254"/>
    </source>
</evidence>
<dbReference type="InterPro" id="IPR025857">
    <property type="entry name" value="MacB_PCD"/>
</dbReference>
<feature type="transmembrane region" description="Helical" evidence="7">
    <location>
        <begin position="302"/>
        <end position="328"/>
    </location>
</feature>
<evidence type="ECO:0000256" key="3">
    <source>
        <dbReference type="ARBA" id="ARBA00022692"/>
    </source>
</evidence>
<keyword evidence="2" id="KW-1003">Cell membrane</keyword>
<dbReference type="Proteomes" id="UP000595254">
    <property type="component" value="Chromosome"/>
</dbReference>
<dbReference type="PANTHER" id="PTHR30572:SF4">
    <property type="entry name" value="ABC TRANSPORTER PERMEASE YTRF"/>
    <property type="match status" value="1"/>
</dbReference>
<feature type="transmembrane region" description="Helical" evidence="7">
    <location>
        <begin position="340"/>
        <end position="364"/>
    </location>
</feature>
<protein>
    <submittedName>
        <fullName evidence="10">ABC transporter permease</fullName>
    </submittedName>
</protein>
<keyword evidence="11" id="KW-1185">Reference proteome</keyword>
<dbReference type="EMBL" id="CP068053">
    <property type="protein sequence ID" value="QQT02692.1"/>
    <property type="molecule type" value="Genomic_DNA"/>
</dbReference>
<comment type="subcellular location">
    <subcellularLocation>
        <location evidence="1">Cell membrane</location>
        <topology evidence="1">Multi-pass membrane protein</topology>
    </subcellularLocation>
</comment>
<accession>A0A974NRV2</accession>
<gene>
    <name evidence="10" type="ORF">I6J18_14980</name>
</gene>
<evidence type="ECO:0000259" key="8">
    <source>
        <dbReference type="Pfam" id="PF02687"/>
    </source>
</evidence>
<feature type="domain" description="MacB-like periplasmic core" evidence="9">
    <location>
        <begin position="14"/>
        <end position="219"/>
    </location>
</feature>
<feature type="transmembrane region" description="Helical" evidence="7">
    <location>
        <begin position="12"/>
        <end position="33"/>
    </location>
</feature>
<dbReference type="Pfam" id="PF12704">
    <property type="entry name" value="MacB_PCD"/>
    <property type="match status" value="1"/>
</dbReference>
<keyword evidence="4 7" id="KW-1133">Transmembrane helix</keyword>
<dbReference type="GO" id="GO:0005886">
    <property type="term" value="C:plasma membrane"/>
    <property type="evidence" value="ECO:0007669"/>
    <property type="project" value="UniProtKB-SubCell"/>
</dbReference>
<keyword evidence="3 7" id="KW-0812">Transmembrane</keyword>